<dbReference type="GO" id="GO:0033743">
    <property type="term" value="F:peptide-methionine (R)-S-oxide reductase activity"/>
    <property type="evidence" value="ECO:0007669"/>
    <property type="project" value="UniProtKB-EC"/>
</dbReference>
<dbReference type="PANTHER" id="PTHR10173:SF52">
    <property type="entry name" value="METHIONINE-R-SULFOXIDE REDUCTASE B1"/>
    <property type="match status" value="1"/>
</dbReference>
<dbReference type="FunFam" id="2.170.150.20:FF:000001">
    <property type="entry name" value="Peptide methionine sulfoxide reductase MsrB"/>
    <property type="match status" value="1"/>
</dbReference>
<keyword evidence="4" id="KW-0479">Metal-binding</keyword>
<dbReference type="NCBIfam" id="TIGR00357">
    <property type="entry name" value="peptide-methionine (R)-S-oxide reductase MsrB"/>
    <property type="match status" value="1"/>
</dbReference>
<dbReference type="InterPro" id="IPR011057">
    <property type="entry name" value="Mss4-like_sf"/>
</dbReference>
<evidence type="ECO:0000256" key="3">
    <source>
        <dbReference type="ARBA" id="ARBA00012499"/>
    </source>
</evidence>
<gene>
    <name evidence="9" type="primary">msrB</name>
    <name evidence="9" type="ORF">ENS19_01590</name>
</gene>
<dbReference type="GO" id="GO:0046872">
    <property type="term" value="F:metal ion binding"/>
    <property type="evidence" value="ECO:0007669"/>
    <property type="project" value="UniProtKB-KW"/>
</dbReference>
<dbReference type="Pfam" id="PF01641">
    <property type="entry name" value="SelR"/>
    <property type="match status" value="1"/>
</dbReference>
<dbReference type="AlphaFoldDB" id="A0A7C3J1Q6"/>
<comment type="caution">
    <text evidence="9">The sequence shown here is derived from an EMBL/GenBank/DDBJ whole genome shotgun (WGS) entry which is preliminary data.</text>
</comment>
<protein>
    <recommendedName>
        <fullName evidence="3">peptide-methionine (R)-S-oxide reductase</fullName>
        <ecNumber evidence="3">1.8.4.12</ecNumber>
    </recommendedName>
</protein>
<dbReference type="EMBL" id="DSTX01000002">
    <property type="protein sequence ID" value="HFK19955.1"/>
    <property type="molecule type" value="Genomic_DNA"/>
</dbReference>
<reference evidence="9" key="1">
    <citation type="journal article" date="2020" name="mSystems">
        <title>Genome- and Community-Level Interaction Insights into Carbon Utilization and Element Cycling Functions of Hydrothermarchaeota in Hydrothermal Sediment.</title>
        <authorList>
            <person name="Zhou Z."/>
            <person name="Liu Y."/>
            <person name="Xu W."/>
            <person name="Pan J."/>
            <person name="Luo Z.H."/>
            <person name="Li M."/>
        </authorList>
    </citation>
    <scope>NUCLEOTIDE SEQUENCE [LARGE SCALE GENOMIC DNA]</scope>
    <source>
        <strain evidence="9">SpSt-468</strain>
    </source>
</reference>
<keyword evidence="6 9" id="KW-0560">Oxidoreductase</keyword>
<evidence type="ECO:0000256" key="5">
    <source>
        <dbReference type="ARBA" id="ARBA00022833"/>
    </source>
</evidence>
<organism evidence="9">
    <name type="scientific">Candidatus Methanomethylicus mesodigestus</name>
    <dbReference type="NCBI Taxonomy" id="1867258"/>
    <lineage>
        <taxon>Archaea</taxon>
        <taxon>Thermoproteota</taxon>
        <taxon>Methanosuratincolia</taxon>
        <taxon>Candidatus Methanomethylicales</taxon>
        <taxon>Candidatus Methanomethylicaceae</taxon>
        <taxon>Candidatus Methanomethylicus</taxon>
    </lineage>
</organism>
<evidence type="ECO:0000256" key="6">
    <source>
        <dbReference type="ARBA" id="ARBA00023002"/>
    </source>
</evidence>
<evidence type="ECO:0000256" key="2">
    <source>
        <dbReference type="ARBA" id="ARBA00007174"/>
    </source>
</evidence>
<dbReference type="Gene3D" id="2.170.150.20">
    <property type="entry name" value="Peptide methionine sulfoxide reductase"/>
    <property type="match status" value="1"/>
</dbReference>
<evidence type="ECO:0000259" key="8">
    <source>
        <dbReference type="PROSITE" id="PS51790"/>
    </source>
</evidence>
<dbReference type="InterPro" id="IPR002579">
    <property type="entry name" value="Met_Sox_Rdtase_MsrB_dom"/>
</dbReference>
<evidence type="ECO:0000313" key="9">
    <source>
        <dbReference type="EMBL" id="HFK19955.1"/>
    </source>
</evidence>
<comment type="similarity">
    <text evidence="2">Belongs to the MsrB Met sulfoxide reductase family.</text>
</comment>
<evidence type="ECO:0000256" key="7">
    <source>
        <dbReference type="ARBA" id="ARBA00048488"/>
    </source>
</evidence>
<dbReference type="EC" id="1.8.4.12" evidence="3"/>
<dbReference type="InterPro" id="IPR028427">
    <property type="entry name" value="Met_Sox_Rdtase_MsrB"/>
</dbReference>
<dbReference type="PANTHER" id="PTHR10173">
    <property type="entry name" value="METHIONINE SULFOXIDE REDUCTASE"/>
    <property type="match status" value="1"/>
</dbReference>
<dbReference type="GO" id="GO:0006979">
    <property type="term" value="P:response to oxidative stress"/>
    <property type="evidence" value="ECO:0007669"/>
    <property type="project" value="InterPro"/>
</dbReference>
<accession>A0A7C3J1Q6</accession>
<comment type="catalytic activity">
    <reaction evidence="7">
        <text>L-methionyl-[protein] + [thioredoxin]-disulfide + H2O = L-methionyl-(R)-S-oxide-[protein] + [thioredoxin]-dithiol</text>
        <dbReference type="Rhea" id="RHEA:24164"/>
        <dbReference type="Rhea" id="RHEA-COMP:10698"/>
        <dbReference type="Rhea" id="RHEA-COMP:10700"/>
        <dbReference type="Rhea" id="RHEA-COMP:12313"/>
        <dbReference type="Rhea" id="RHEA-COMP:12314"/>
        <dbReference type="ChEBI" id="CHEBI:15377"/>
        <dbReference type="ChEBI" id="CHEBI:16044"/>
        <dbReference type="ChEBI" id="CHEBI:29950"/>
        <dbReference type="ChEBI" id="CHEBI:45764"/>
        <dbReference type="ChEBI" id="CHEBI:50058"/>
        <dbReference type="EC" id="1.8.4.12"/>
    </reaction>
</comment>
<proteinExistence type="inferred from homology"/>
<dbReference type="GO" id="GO:0005737">
    <property type="term" value="C:cytoplasm"/>
    <property type="evidence" value="ECO:0007669"/>
    <property type="project" value="TreeGrafter"/>
</dbReference>
<feature type="domain" description="MsrB" evidence="8">
    <location>
        <begin position="9"/>
        <end position="130"/>
    </location>
</feature>
<dbReference type="GO" id="GO:0030091">
    <property type="term" value="P:protein repair"/>
    <property type="evidence" value="ECO:0007669"/>
    <property type="project" value="InterPro"/>
</dbReference>
<dbReference type="SUPFAM" id="SSF51316">
    <property type="entry name" value="Mss4-like"/>
    <property type="match status" value="1"/>
</dbReference>
<name>A0A7C3J1Q6_9CREN</name>
<sequence>MAPKIEMTEEEWKKRLTAEQFKVLRMKGTEMPFSGELLYNKDKGVYQCAACGNPLFRSDHKFDSGTGWPSFTEAVEGSVELFPDYSHGMKRVEVRCSRCGGHLGHVFDDGPSPSRKRFCINCAALSFEKK</sequence>
<evidence type="ECO:0000256" key="4">
    <source>
        <dbReference type="ARBA" id="ARBA00022723"/>
    </source>
</evidence>
<evidence type="ECO:0000256" key="1">
    <source>
        <dbReference type="ARBA" id="ARBA00001947"/>
    </source>
</evidence>
<dbReference type="PROSITE" id="PS51790">
    <property type="entry name" value="MSRB"/>
    <property type="match status" value="1"/>
</dbReference>
<comment type="cofactor">
    <cofactor evidence="1">
        <name>Zn(2+)</name>
        <dbReference type="ChEBI" id="CHEBI:29105"/>
    </cofactor>
</comment>
<keyword evidence="5" id="KW-0862">Zinc</keyword>